<keyword evidence="7" id="KW-0046">Antibiotic resistance</keyword>
<dbReference type="CDD" id="cd17321">
    <property type="entry name" value="MFS_MMR_MDR_like"/>
    <property type="match status" value="1"/>
</dbReference>
<protein>
    <submittedName>
        <fullName evidence="11">EmrB/QacA subfamily drug resistance transporter</fullName>
    </submittedName>
</protein>
<feature type="transmembrane region" description="Helical" evidence="9">
    <location>
        <begin position="378"/>
        <end position="400"/>
    </location>
</feature>
<reference evidence="11 12" key="1">
    <citation type="submission" date="2019-06" db="EMBL/GenBank/DDBJ databases">
        <title>Sequencing the genomes of 1000 actinobacteria strains.</title>
        <authorList>
            <person name="Klenk H.-P."/>
        </authorList>
    </citation>
    <scope>NUCLEOTIDE SEQUENCE [LARGE SCALE GENOMIC DNA]</scope>
    <source>
        <strain evidence="11 12">DSM 41649</strain>
    </source>
</reference>
<feature type="transmembrane region" description="Helical" evidence="9">
    <location>
        <begin position="309"/>
        <end position="327"/>
    </location>
</feature>
<dbReference type="Gene3D" id="1.20.1250.20">
    <property type="entry name" value="MFS general substrate transporter like domains"/>
    <property type="match status" value="1"/>
</dbReference>
<keyword evidence="4 9" id="KW-0812">Transmembrane</keyword>
<evidence type="ECO:0000259" key="10">
    <source>
        <dbReference type="PROSITE" id="PS50850"/>
    </source>
</evidence>
<dbReference type="InterPro" id="IPR004638">
    <property type="entry name" value="EmrB-like"/>
</dbReference>
<dbReference type="PRINTS" id="PR01036">
    <property type="entry name" value="TCRTETB"/>
</dbReference>
<feature type="transmembrane region" description="Helical" evidence="9">
    <location>
        <begin position="148"/>
        <end position="168"/>
    </location>
</feature>
<keyword evidence="5 9" id="KW-1133">Transmembrane helix</keyword>
<feature type="transmembrane region" description="Helical" evidence="9">
    <location>
        <begin position="347"/>
        <end position="372"/>
    </location>
</feature>
<dbReference type="PANTHER" id="PTHR42718:SF39">
    <property type="entry name" value="ACTINORHODIN TRANSPORTER-RELATED"/>
    <property type="match status" value="1"/>
</dbReference>
<evidence type="ECO:0000256" key="7">
    <source>
        <dbReference type="ARBA" id="ARBA00023251"/>
    </source>
</evidence>
<feature type="compositionally biased region" description="Polar residues" evidence="8">
    <location>
        <begin position="45"/>
        <end position="62"/>
    </location>
</feature>
<evidence type="ECO:0000256" key="2">
    <source>
        <dbReference type="ARBA" id="ARBA00022448"/>
    </source>
</evidence>
<dbReference type="NCBIfam" id="TIGR00711">
    <property type="entry name" value="efflux_EmrB"/>
    <property type="match status" value="1"/>
</dbReference>
<evidence type="ECO:0000256" key="1">
    <source>
        <dbReference type="ARBA" id="ARBA00004651"/>
    </source>
</evidence>
<feature type="domain" description="Major facilitator superfamily (MFS) profile" evidence="10">
    <location>
        <begin position="83"/>
        <end position="544"/>
    </location>
</feature>
<organism evidence="11 12">
    <name type="scientific">Kitasatospora atroaurantiaca</name>
    <dbReference type="NCBI Taxonomy" id="285545"/>
    <lineage>
        <taxon>Bacteria</taxon>
        <taxon>Bacillati</taxon>
        <taxon>Actinomycetota</taxon>
        <taxon>Actinomycetes</taxon>
        <taxon>Kitasatosporales</taxon>
        <taxon>Streptomycetaceae</taxon>
        <taxon>Kitasatospora</taxon>
    </lineage>
</organism>
<feature type="transmembrane region" description="Helical" evidence="9">
    <location>
        <begin position="207"/>
        <end position="229"/>
    </location>
</feature>
<dbReference type="InterPro" id="IPR020846">
    <property type="entry name" value="MFS_dom"/>
</dbReference>
<feature type="transmembrane region" description="Helical" evidence="9">
    <location>
        <begin position="518"/>
        <end position="538"/>
    </location>
</feature>
<evidence type="ECO:0000256" key="4">
    <source>
        <dbReference type="ARBA" id="ARBA00022692"/>
    </source>
</evidence>
<feature type="transmembrane region" description="Helical" evidence="9">
    <location>
        <begin position="174"/>
        <end position="195"/>
    </location>
</feature>
<dbReference type="EMBL" id="VIVR01000001">
    <property type="protein sequence ID" value="TWE18258.1"/>
    <property type="molecule type" value="Genomic_DNA"/>
</dbReference>
<feature type="transmembrane region" description="Helical" evidence="9">
    <location>
        <begin position="83"/>
        <end position="105"/>
    </location>
</feature>
<dbReference type="InterPro" id="IPR011701">
    <property type="entry name" value="MFS"/>
</dbReference>
<dbReference type="GO" id="GO:0046677">
    <property type="term" value="P:response to antibiotic"/>
    <property type="evidence" value="ECO:0007669"/>
    <property type="project" value="UniProtKB-KW"/>
</dbReference>
<feature type="transmembrane region" description="Helical" evidence="9">
    <location>
        <begin position="241"/>
        <end position="261"/>
    </location>
</feature>
<dbReference type="InterPro" id="IPR036259">
    <property type="entry name" value="MFS_trans_sf"/>
</dbReference>
<dbReference type="PROSITE" id="PS50850">
    <property type="entry name" value="MFS"/>
    <property type="match status" value="1"/>
</dbReference>
<gene>
    <name evidence="11" type="ORF">FB465_3312</name>
</gene>
<evidence type="ECO:0000256" key="8">
    <source>
        <dbReference type="SAM" id="MobiDB-lite"/>
    </source>
</evidence>
<evidence type="ECO:0000313" key="11">
    <source>
        <dbReference type="EMBL" id="TWE18258.1"/>
    </source>
</evidence>
<dbReference type="OrthoDB" id="783189at2"/>
<keyword evidence="2" id="KW-0813">Transport</keyword>
<keyword evidence="12" id="KW-1185">Reference proteome</keyword>
<dbReference type="PANTHER" id="PTHR42718">
    <property type="entry name" value="MAJOR FACILITATOR SUPERFAMILY MULTIDRUG TRANSPORTER MFSC"/>
    <property type="match status" value="1"/>
</dbReference>
<evidence type="ECO:0000313" key="12">
    <source>
        <dbReference type="Proteomes" id="UP000318416"/>
    </source>
</evidence>
<comment type="subcellular location">
    <subcellularLocation>
        <location evidence="1">Cell membrane</location>
        <topology evidence="1">Multi-pass membrane protein</topology>
    </subcellularLocation>
</comment>
<keyword evidence="6 9" id="KW-0472">Membrane</keyword>
<dbReference type="SUPFAM" id="SSF103473">
    <property type="entry name" value="MFS general substrate transporter"/>
    <property type="match status" value="1"/>
</dbReference>
<proteinExistence type="predicted"/>
<evidence type="ECO:0000256" key="9">
    <source>
        <dbReference type="SAM" id="Phobius"/>
    </source>
</evidence>
<feature type="transmembrane region" description="Helical" evidence="9">
    <location>
        <begin position="487"/>
        <end position="506"/>
    </location>
</feature>
<keyword evidence="3" id="KW-1003">Cell membrane</keyword>
<comment type="caution">
    <text evidence="11">The sequence shown here is derived from an EMBL/GenBank/DDBJ whole genome shotgun (WGS) entry which is preliminary data.</text>
</comment>
<dbReference type="GO" id="GO:0005886">
    <property type="term" value="C:plasma membrane"/>
    <property type="evidence" value="ECO:0007669"/>
    <property type="project" value="UniProtKB-SubCell"/>
</dbReference>
<dbReference type="AlphaFoldDB" id="A0A561ERM6"/>
<dbReference type="Pfam" id="PF07690">
    <property type="entry name" value="MFS_1"/>
    <property type="match status" value="1"/>
</dbReference>
<feature type="transmembrane region" description="Helical" evidence="9">
    <location>
        <begin position="282"/>
        <end position="303"/>
    </location>
</feature>
<feature type="transmembrane region" description="Helical" evidence="9">
    <location>
        <begin position="439"/>
        <end position="458"/>
    </location>
</feature>
<feature type="transmembrane region" description="Helical" evidence="9">
    <location>
        <begin position="117"/>
        <end position="136"/>
    </location>
</feature>
<feature type="transmembrane region" description="Helical" evidence="9">
    <location>
        <begin position="412"/>
        <end position="433"/>
    </location>
</feature>
<accession>A0A561ERM6</accession>
<feature type="region of interest" description="Disordered" evidence="8">
    <location>
        <begin position="42"/>
        <end position="77"/>
    </location>
</feature>
<dbReference type="Proteomes" id="UP000318416">
    <property type="component" value="Unassembled WGS sequence"/>
</dbReference>
<evidence type="ECO:0000256" key="3">
    <source>
        <dbReference type="ARBA" id="ARBA00022475"/>
    </source>
</evidence>
<dbReference type="Gene3D" id="1.20.1720.10">
    <property type="entry name" value="Multidrug resistance protein D"/>
    <property type="match status" value="1"/>
</dbReference>
<evidence type="ECO:0000256" key="5">
    <source>
        <dbReference type="ARBA" id="ARBA00022989"/>
    </source>
</evidence>
<evidence type="ECO:0000256" key="6">
    <source>
        <dbReference type="ARBA" id="ARBA00023136"/>
    </source>
</evidence>
<name>A0A561ERM6_9ACTN</name>
<dbReference type="GO" id="GO:0022857">
    <property type="term" value="F:transmembrane transporter activity"/>
    <property type="evidence" value="ECO:0007669"/>
    <property type="project" value="InterPro"/>
</dbReference>
<sequence>MPSDLAHAVDLAAARRVGTFRGKPPRYCVLTACPGGVAHGAVSTAKGSPVSTPLPPNGSSALSSRGEPGPGSGRRGRDQRWQALAVCLVAGFMTLLDVSIVNVALPSVRNGLHLSESGVQWVLSGYSLAFGLALVPGGRLGDARSRRAVFMTGLALFTAASAVAGAAQNEAWLVGARLVQGMAGGVLVPQVSGFIQQLFRGPERGRAFGMLGATIGISTSVGPLLGGLLIEAFGAGEGWRWVFYVNLPIGLLALPAAYRLLPAPTLPQAGGAQPRRSDFDPVGVLLLGSGTLLLLLPFVQQQWQNDAKWLLVPVAMVLLALFVAWELRYGRRREPLVRMSLFEARSYSLGVLLSLVYFAGFTAIFFIFSLYLQAGQHYSALLAGLAITPFALGSGVSAAVGGRVVHRFGRPLVTFGLVLVVLGLTGAALAVHLWSGRQVGWATALPLLVAGVGSGLVVSPNQTLTLGEVPVVRAGSAGGVLQTAQRIGSAIGIAAVGSVFFSQAAAHHQDWAGAFQQALLVALAFVALALLAALADLFGGRARRALAAARP</sequence>